<evidence type="ECO:0000313" key="2">
    <source>
        <dbReference type="Proteomes" id="UP000006683"/>
    </source>
</evidence>
<dbReference type="STRING" id="550540.Fbal_3194"/>
<accession>E1SVU2</accession>
<dbReference type="GO" id="GO:0009279">
    <property type="term" value="C:cell outer membrane"/>
    <property type="evidence" value="ECO:0007669"/>
    <property type="project" value="TreeGrafter"/>
</dbReference>
<reference evidence="1 2" key="1">
    <citation type="journal article" date="2010" name="Stand. Genomic Sci.">
        <title>Complete genome sequence of Ferrimonas balearica type strain (PAT).</title>
        <authorList>
            <person name="Nolan M."/>
            <person name="Sikorski J."/>
            <person name="Davenport K."/>
            <person name="Lucas S."/>
            <person name="Glavina Del Rio T."/>
            <person name="Tice H."/>
            <person name="Cheng J."/>
            <person name="Goodwin L."/>
            <person name="Pitluck S."/>
            <person name="Liolios K."/>
            <person name="Ivanova N."/>
            <person name="Mavromatis K."/>
            <person name="Ovchinnikova G."/>
            <person name="Pati A."/>
            <person name="Chen A."/>
            <person name="Palaniappan K."/>
            <person name="Land M."/>
            <person name="Hauser L."/>
            <person name="Chang Y."/>
            <person name="Jeffries C."/>
            <person name="Tapia R."/>
            <person name="Brettin T."/>
            <person name="Detter J."/>
            <person name="Han C."/>
            <person name="Yasawong M."/>
            <person name="Rohde M."/>
            <person name="Tindall B."/>
            <person name="Goker M."/>
            <person name="Woyke T."/>
            <person name="Bristow J."/>
            <person name="Eisen J."/>
            <person name="Markowitz V."/>
            <person name="Hugenholtz P."/>
            <person name="Kyrpides N."/>
            <person name="Klenk H."/>
            <person name="Lapidus A."/>
        </authorList>
    </citation>
    <scope>NUCLEOTIDE SEQUENCE [LARGE SCALE GENOMIC DNA]</scope>
    <source>
        <strain evidence="2">DSM 9799 / CCM 4581 / KCTC 23876 / PAT</strain>
    </source>
</reference>
<dbReference type="SUPFAM" id="SSF49464">
    <property type="entry name" value="Carboxypeptidase regulatory domain-like"/>
    <property type="match status" value="1"/>
</dbReference>
<dbReference type="eggNOG" id="COG3188">
    <property type="taxonomic scope" value="Bacteria"/>
</dbReference>
<dbReference type="Pfam" id="PF00577">
    <property type="entry name" value="Usher"/>
    <property type="match status" value="1"/>
</dbReference>
<evidence type="ECO:0000313" key="1">
    <source>
        <dbReference type="EMBL" id="ADN77393.1"/>
    </source>
</evidence>
<dbReference type="KEGG" id="fbl:Fbal_3194"/>
<dbReference type="InterPro" id="IPR008969">
    <property type="entry name" value="CarboxyPept-like_regulatory"/>
</dbReference>
<dbReference type="HOGENOM" id="CLU_018476_0_0_6"/>
<dbReference type="PANTHER" id="PTHR30451:SF5">
    <property type="entry name" value="SLR0019 PROTEIN"/>
    <property type="match status" value="1"/>
</dbReference>
<dbReference type="Proteomes" id="UP000006683">
    <property type="component" value="Chromosome"/>
</dbReference>
<dbReference type="RefSeq" id="WP_013346699.1">
    <property type="nucleotide sequence ID" value="NC_014541.1"/>
</dbReference>
<name>E1SVU2_FERBD</name>
<dbReference type="GO" id="GO:0009297">
    <property type="term" value="P:pilus assembly"/>
    <property type="evidence" value="ECO:0007669"/>
    <property type="project" value="InterPro"/>
</dbReference>
<organism evidence="1 2">
    <name type="scientific">Ferrimonas balearica (strain DSM 9799 / CCM 4581 / KCTC 23876 / PAT)</name>
    <dbReference type="NCBI Taxonomy" id="550540"/>
    <lineage>
        <taxon>Bacteria</taxon>
        <taxon>Pseudomonadati</taxon>
        <taxon>Pseudomonadota</taxon>
        <taxon>Gammaproteobacteria</taxon>
        <taxon>Alteromonadales</taxon>
        <taxon>Ferrimonadaceae</taxon>
        <taxon>Ferrimonas</taxon>
    </lineage>
</organism>
<protein>
    <submittedName>
        <fullName evidence="1">Fimbrial biogenesis outer membrane usher protein</fullName>
    </submittedName>
</protein>
<keyword evidence="2" id="KW-1185">Reference proteome</keyword>
<dbReference type="AlphaFoldDB" id="E1SVU2"/>
<sequence>MTLALVKLSGRRLWGWLALLPLSVSAMTMTLPLQLAGNGLGDVPVVFEGVAVYAVELPALQSLLGRRVSDEVWTLLQNEMGPRREIRFEQLEAAGITLTLDPATLSLQASIAPEAHGDISVNFGEDTTQFAPSPSAGFSWLNSFNLAHNESWQDSDNSRFSSLEWLAQMNIGGAEGVNLQLANYLELEDDSTSVLRGEWRAYYDNPYQPYRLSVGDIEGGVAGHLPGGSFGGIAIESDYATLQPERTIGPTNNQLLVLQESADVEISINGQVIFSGRQEAGRFNLTNLPMANGANDIVVRITYLSGRTETRVFSQFYNNTLLQQGMVNYAFSAGVPSLFGDDGVEYQDGWAANGFVEYGVSENLTLGLNGVIGQYGYLLGTTATMGTRWGNFSARLSGSHSDELDFGHIASLSFESRIIGSAEGSAPNLRMTLERASDFSARMWEETQQPLSYDRVLANYVWTINEQWDATLSGSYFNDEFAGETLSASSQVNWRYGDFILGGGVSYNNDPQLEGDEVAYFVTFDWYWAHPQHGYTVGANYNTHNNRARLNVSRSNNDRVGSMGFRAQAEYDDFQDRETAVLNYTANRARVEGEVERSRSHSGGEPLYTASIRANTAIGFADGKVGWGRAQPGPFLVTQLHPTLEAPAQVGVSQGGYLAEATPWLGSLIPLDLAYANNMVDIGVEDAPLGYDWGQSRYTLSPGAATGHFVEVGSDSAYTVHGILLDETGAPIGYRQGELQQGDLRLSFFTNKTGRFYIQGASPGRYTLVVLGPRFRPLSLEIAPSDSSLINLGTYHVECVKEECRDNP</sequence>
<dbReference type="SUPFAM" id="SSF56935">
    <property type="entry name" value="Porins"/>
    <property type="match status" value="1"/>
</dbReference>
<dbReference type="Gene3D" id="2.60.40.3110">
    <property type="match status" value="1"/>
</dbReference>
<dbReference type="OrthoDB" id="499138at2"/>
<gene>
    <name evidence="1" type="ordered locus">Fbal_3194</name>
</gene>
<dbReference type="PANTHER" id="PTHR30451">
    <property type="entry name" value="OUTER MEMBRANE USHER PROTEIN"/>
    <property type="match status" value="1"/>
</dbReference>
<dbReference type="InterPro" id="IPR000015">
    <property type="entry name" value="Fimb_usher"/>
</dbReference>
<dbReference type="GeneID" id="67183411"/>
<dbReference type="GO" id="GO:0015473">
    <property type="term" value="F:fimbrial usher porin activity"/>
    <property type="evidence" value="ECO:0007669"/>
    <property type="project" value="InterPro"/>
</dbReference>
<proteinExistence type="predicted"/>
<dbReference type="EMBL" id="CP002209">
    <property type="protein sequence ID" value="ADN77393.1"/>
    <property type="molecule type" value="Genomic_DNA"/>
</dbReference>